<evidence type="ECO:0000313" key="14">
    <source>
        <dbReference type="EMBL" id="VAW47095.1"/>
    </source>
</evidence>
<evidence type="ECO:0000256" key="13">
    <source>
        <dbReference type="ARBA" id="ARBA00024326"/>
    </source>
</evidence>
<evidence type="ECO:0000256" key="3">
    <source>
        <dbReference type="ARBA" id="ARBA00012243"/>
    </source>
</evidence>
<evidence type="ECO:0000256" key="8">
    <source>
        <dbReference type="ARBA" id="ARBA00023136"/>
    </source>
</evidence>
<name>A0A3B0VTW8_9ZZZZ</name>
<evidence type="ECO:0000256" key="12">
    <source>
        <dbReference type="ARBA" id="ARBA00023317"/>
    </source>
</evidence>
<comment type="pathway">
    <text evidence="2">Lipid metabolism.</text>
</comment>
<dbReference type="UniPathway" id="UPA00558"/>
<keyword evidence="5" id="KW-0444">Lipid biosynthesis</keyword>
<organism evidence="14">
    <name type="scientific">hydrothermal vent metagenome</name>
    <dbReference type="NCBI Taxonomy" id="652676"/>
    <lineage>
        <taxon>unclassified sequences</taxon>
        <taxon>metagenomes</taxon>
        <taxon>ecological metagenomes</taxon>
    </lineage>
</organism>
<comment type="cofactor">
    <cofactor evidence="1">
        <name>pyruvate</name>
        <dbReference type="ChEBI" id="CHEBI:15361"/>
    </cofactor>
</comment>
<gene>
    <name evidence="14" type="ORF">MNBD_GAMMA02-1731</name>
</gene>
<dbReference type="GO" id="GO:0006646">
    <property type="term" value="P:phosphatidylethanolamine biosynthetic process"/>
    <property type="evidence" value="ECO:0007669"/>
    <property type="project" value="UniProtKB-UniPathway"/>
</dbReference>
<dbReference type="AlphaFoldDB" id="A0A3B0VTW8"/>
<evidence type="ECO:0000256" key="6">
    <source>
        <dbReference type="ARBA" id="ARBA00022793"/>
    </source>
</evidence>
<dbReference type="HAMAP" id="MF_00662">
    <property type="entry name" value="PS_decarb_PSD_B_type1"/>
    <property type="match status" value="1"/>
</dbReference>
<evidence type="ECO:0000256" key="9">
    <source>
        <dbReference type="ARBA" id="ARBA00023209"/>
    </source>
</evidence>
<proteinExistence type="inferred from homology"/>
<keyword evidence="4" id="KW-1003">Cell membrane</keyword>
<dbReference type="NCBIfam" id="TIGR00163">
    <property type="entry name" value="PS_decarb"/>
    <property type="match status" value="1"/>
</dbReference>
<evidence type="ECO:0000256" key="5">
    <source>
        <dbReference type="ARBA" id="ARBA00022516"/>
    </source>
</evidence>
<dbReference type="EC" id="4.1.1.65" evidence="3"/>
<dbReference type="InterPro" id="IPR033177">
    <property type="entry name" value="PSD-B"/>
</dbReference>
<dbReference type="GO" id="GO:0004609">
    <property type="term" value="F:phosphatidylserine decarboxylase activity"/>
    <property type="evidence" value="ECO:0007669"/>
    <property type="project" value="UniProtKB-EC"/>
</dbReference>
<keyword evidence="10 14" id="KW-0456">Lyase</keyword>
<evidence type="ECO:0000256" key="4">
    <source>
        <dbReference type="ARBA" id="ARBA00022475"/>
    </source>
</evidence>
<keyword evidence="9" id="KW-0594">Phospholipid biosynthesis</keyword>
<dbReference type="Pfam" id="PF02666">
    <property type="entry name" value="PS_Dcarbxylase"/>
    <property type="match status" value="1"/>
</dbReference>
<evidence type="ECO:0000256" key="11">
    <source>
        <dbReference type="ARBA" id="ARBA00023264"/>
    </source>
</evidence>
<accession>A0A3B0VTW8</accession>
<dbReference type="PANTHER" id="PTHR10067:SF6">
    <property type="entry name" value="PHOSPHATIDYLSERINE DECARBOXYLASE PROENZYME, MITOCHONDRIAL"/>
    <property type="match status" value="1"/>
</dbReference>
<evidence type="ECO:0000256" key="7">
    <source>
        <dbReference type="ARBA" id="ARBA00023098"/>
    </source>
</evidence>
<protein>
    <recommendedName>
        <fullName evidence="3">phosphatidylserine decarboxylase</fullName>
        <ecNumber evidence="3">4.1.1.65</ecNumber>
    </recommendedName>
</protein>
<dbReference type="EMBL" id="UOFA01000320">
    <property type="protein sequence ID" value="VAW47095.1"/>
    <property type="molecule type" value="Genomic_DNA"/>
</dbReference>
<keyword evidence="6" id="KW-0210">Decarboxylase</keyword>
<keyword evidence="8" id="KW-0472">Membrane</keyword>
<evidence type="ECO:0000256" key="1">
    <source>
        <dbReference type="ARBA" id="ARBA00001928"/>
    </source>
</evidence>
<dbReference type="InterPro" id="IPR003817">
    <property type="entry name" value="PS_Dcarbxylase"/>
</dbReference>
<comment type="pathway">
    <text evidence="13">Phospholipid metabolism; phosphatidylethanolamine biosynthesis.</text>
</comment>
<evidence type="ECO:0000256" key="10">
    <source>
        <dbReference type="ARBA" id="ARBA00023239"/>
    </source>
</evidence>
<dbReference type="InterPro" id="IPR033178">
    <property type="entry name" value="PSD_type1_pro"/>
</dbReference>
<dbReference type="PANTHER" id="PTHR10067">
    <property type="entry name" value="PHOSPHATIDYLSERINE DECARBOXYLASE"/>
    <property type="match status" value="1"/>
</dbReference>
<sequence length="288" mass="32773">MKGIALIFQYILPHRLLSRLMYRLMRVRFKPIKNFTFNHMIKTFNINLDEAQSKNFDDYAHFNAFFTRALKPEARPIDAALDSLVSPVDGVVSQMGLIDRNQILQAKGHHYTINDLLATELTEDFTNGHFMTIYLSPKDYHRLHAPLDCEIKSMRHVPGRLFSVADWTTQKIPRLFARNERLINHLHTPIGHVAYVYVGAILVSSIETVANGMITPPYASEVTDILVQGQNKYLKGEEMGRFNMGSTVIMLFPKDSVTFNHELQAGSELKLGQKIGSLKGIFNPQQGQ</sequence>
<keyword evidence="11" id="KW-1208">Phospholipid metabolism</keyword>
<keyword evidence="7" id="KW-0443">Lipid metabolism</keyword>
<reference evidence="14" key="1">
    <citation type="submission" date="2018-06" db="EMBL/GenBank/DDBJ databases">
        <authorList>
            <person name="Zhirakovskaya E."/>
        </authorList>
    </citation>
    <scope>NUCLEOTIDE SEQUENCE</scope>
</reference>
<evidence type="ECO:0000256" key="2">
    <source>
        <dbReference type="ARBA" id="ARBA00005189"/>
    </source>
</evidence>
<keyword evidence="12" id="KW-0670">Pyruvate</keyword>